<feature type="compositionally biased region" description="Basic and acidic residues" evidence="1">
    <location>
        <begin position="322"/>
        <end position="341"/>
    </location>
</feature>
<gene>
    <name evidence="3" type="primary">Dvir\GJ24283</name>
    <name evidence="3" type="ORF">Dvir_GJ24283</name>
</gene>
<dbReference type="AlphaFoldDB" id="B4LWL4"/>
<dbReference type="EMBL" id="CH940650">
    <property type="protein sequence ID" value="EDW67679.2"/>
    <property type="molecule type" value="Genomic_DNA"/>
</dbReference>
<proteinExistence type="predicted"/>
<dbReference type="eggNOG" id="ENOG502T989">
    <property type="taxonomic scope" value="Eukaryota"/>
</dbReference>
<organism evidence="3 4">
    <name type="scientific">Drosophila virilis</name>
    <name type="common">Fruit fly</name>
    <dbReference type="NCBI Taxonomy" id="7244"/>
    <lineage>
        <taxon>Eukaryota</taxon>
        <taxon>Metazoa</taxon>
        <taxon>Ecdysozoa</taxon>
        <taxon>Arthropoda</taxon>
        <taxon>Hexapoda</taxon>
        <taxon>Insecta</taxon>
        <taxon>Pterygota</taxon>
        <taxon>Neoptera</taxon>
        <taxon>Endopterygota</taxon>
        <taxon>Diptera</taxon>
        <taxon>Brachycera</taxon>
        <taxon>Muscomorpha</taxon>
        <taxon>Ephydroidea</taxon>
        <taxon>Drosophilidae</taxon>
        <taxon>Drosophila</taxon>
    </lineage>
</organism>
<keyword evidence="2" id="KW-0732">Signal</keyword>
<dbReference type="HOGENOM" id="CLU_855976_0_0_1"/>
<name>B4LWL4_DROVI</name>
<feature type="chain" id="PRO_5006457483" evidence="2">
    <location>
        <begin position="24"/>
        <end position="366"/>
    </location>
</feature>
<feature type="region of interest" description="Disordered" evidence="1">
    <location>
        <begin position="134"/>
        <end position="185"/>
    </location>
</feature>
<sequence length="366" mass="42227">MHWQLWAAFLLLAWQSAPNQIQAARTNDFNVRQHWKTQVQKNSGSQIIYPRYQFIQSRYPSDGLKRNHNLAGQAKAAPSTTTERPFLRVWNSFLRSVQPNFGLQNLTNPLVNLFNNGNTNIVETLPVQAVYTDEHEDELQQQQSSTSGTQSANKRKRKRRKQQKRRPVYDSQEQDDPYDYYGAPLTVSLPQHQPMFYYGPSDYYGMRRLQHYNQPNYYDQYFEDNLQAEGDAQDAAEESLGELNAKKYTVLRPISLAIKLPSEELSAETILDESNDDNLANEDEDENYGVDTEGGVGSAATDATNDDHELSESMRNALGAYMRDDHRNRQRQRQSDTHKEMGAPAKVKPRKHQRYLLAARLVKNHQ</sequence>
<dbReference type="OrthoDB" id="8045224at2759"/>
<keyword evidence="4" id="KW-1185">Reference proteome</keyword>
<feature type="region of interest" description="Disordered" evidence="1">
    <location>
        <begin position="271"/>
        <end position="353"/>
    </location>
</feature>
<feature type="compositionally biased region" description="Basic residues" evidence="1">
    <location>
        <begin position="153"/>
        <end position="166"/>
    </location>
</feature>
<evidence type="ECO:0000256" key="1">
    <source>
        <dbReference type="SAM" id="MobiDB-lite"/>
    </source>
</evidence>
<evidence type="ECO:0000313" key="4">
    <source>
        <dbReference type="Proteomes" id="UP000008792"/>
    </source>
</evidence>
<evidence type="ECO:0000313" key="3">
    <source>
        <dbReference type="EMBL" id="EDW67679.2"/>
    </source>
</evidence>
<feature type="signal peptide" evidence="2">
    <location>
        <begin position="1"/>
        <end position="23"/>
    </location>
</feature>
<protein>
    <submittedName>
        <fullName evidence="3">Uncharacterized protein</fullName>
    </submittedName>
</protein>
<dbReference type="Proteomes" id="UP000008792">
    <property type="component" value="Unassembled WGS sequence"/>
</dbReference>
<accession>B4LWL4</accession>
<feature type="compositionally biased region" description="Low complexity" evidence="1">
    <location>
        <begin position="140"/>
        <end position="151"/>
    </location>
</feature>
<feature type="compositionally biased region" description="Acidic residues" evidence="1">
    <location>
        <begin position="271"/>
        <end position="288"/>
    </location>
</feature>
<evidence type="ECO:0000256" key="2">
    <source>
        <dbReference type="SAM" id="SignalP"/>
    </source>
</evidence>
<dbReference type="InParanoid" id="B4LWL4"/>
<reference evidence="3 4" key="1">
    <citation type="journal article" date="2007" name="Nature">
        <title>Evolution of genes and genomes on the Drosophila phylogeny.</title>
        <authorList>
            <consortium name="Drosophila 12 Genomes Consortium"/>
            <person name="Clark A.G."/>
            <person name="Eisen M.B."/>
            <person name="Smith D.R."/>
            <person name="Bergman C.M."/>
            <person name="Oliver B."/>
            <person name="Markow T.A."/>
            <person name="Kaufman T.C."/>
            <person name="Kellis M."/>
            <person name="Gelbart W."/>
            <person name="Iyer V.N."/>
            <person name="Pollard D.A."/>
            <person name="Sackton T.B."/>
            <person name="Larracuente A.M."/>
            <person name="Singh N.D."/>
            <person name="Abad J.P."/>
            <person name="Abt D.N."/>
            <person name="Adryan B."/>
            <person name="Aguade M."/>
            <person name="Akashi H."/>
            <person name="Anderson W.W."/>
            <person name="Aquadro C.F."/>
            <person name="Ardell D.H."/>
            <person name="Arguello R."/>
            <person name="Artieri C.G."/>
            <person name="Barbash D.A."/>
            <person name="Barker D."/>
            <person name="Barsanti P."/>
            <person name="Batterham P."/>
            <person name="Batzoglou S."/>
            <person name="Begun D."/>
            <person name="Bhutkar A."/>
            <person name="Blanco E."/>
            <person name="Bosak S.A."/>
            <person name="Bradley R.K."/>
            <person name="Brand A.D."/>
            <person name="Brent M.R."/>
            <person name="Brooks A.N."/>
            <person name="Brown R.H."/>
            <person name="Butlin R.K."/>
            <person name="Caggese C."/>
            <person name="Calvi B.R."/>
            <person name="Bernardo de Carvalho A."/>
            <person name="Caspi A."/>
            <person name="Castrezana S."/>
            <person name="Celniker S.E."/>
            <person name="Chang J.L."/>
            <person name="Chapple C."/>
            <person name="Chatterji S."/>
            <person name="Chinwalla A."/>
            <person name="Civetta A."/>
            <person name="Clifton S.W."/>
            <person name="Comeron J.M."/>
            <person name="Costello J.C."/>
            <person name="Coyne J.A."/>
            <person name="Daub J."/>
            <person name="David R.G."/>
            <person name="Delcher A.L."/>
            <person name="Delehaunty K."/>
            <person name="Do C.B."/>
            <person name="Ebling H."/>
            <person name="Edwards K."/>
            <person name="Eickbush T."/>
            <person name="Evans J.D."/>
            <person name="Filipski A."/>
            <person name="Findeiss S."/>
            <person name="Freyhult E."/>
            <person name="Fulton L."/>
            <person name="Fulton R."/>
            <person name="Garcia A.C."/>
            <person name="Gardiner A."/>
            <person name="Garfield D.A."/>
            <person name="Garvin B.E."/>
            <person name="Gibson G."/>
            <person name="Gilbert D."/>
            <person name="Gnerre S."/>
            <person name="Godfrey J."/>
            <person name="Good R."/>
            <person name="Gotea V."/>
            <person name="Gravely B."/>
            <person name="Greenberg A.J."/>
            <person name="Griffiths-Jones S."/>
            <person name="Gross S."/>
            <person name="Guigo R."/>
            <person name="Gustafson E.A."/>
            <person name="Haerty W."/>
            <person name="Hahn M.W."/>
            <person name="Halligan D.L."/>
            <person name="Halpern A.L."/>
            <person name="Halter G.M."/>
            <person name="Han M.V."/>
            <person name="Heger A."/>
            <person name="Hillier L."/>
            <person name="Hinrichs A.S."/>
            <person name="Holmes I."/>
            <person name="Hoskins R.A."/>
            <person name="Hubisz M.J."/>
            <person name="Hultmark D."/>
            <person name="Huntley M.A."/>
            <person name="Jaffe D.B."/>
            <person name="Jagadeeshan S."/>
            <person name="Jeck W.R."/>
            <person name="Johnson J."/>
            <person name="Jones C.D."/>
            <person name="Jordan W.C."/>
            <person name="Karpen G.H."/>
            <person name="Kataoka E."/>
            <person name="Keightley P.D."/>
            <person name="Kheradpour P."/>
            <person name="Kirkness E.F."/>
            <person name="Koerich L.B."/>
            <person name="Kristiansen K."/>
            <person name="Kudrna D."/>
            <person name="Kulathinal R.J."/>
            <person name="Kumar S."/>
            <person name="Kwok R."/>
            <person name="Lander E."/>
            <person name="Langley C.H."/>
            <person name="Lapoint R."/>
            <person name="Lazzaro B.P."/>
            <person name="Lee S.J."/>
            <person name="Levesque L."/>
            <person name="Li R."/>
            <person name="Lin C.F."/>
            <person name="Lin M.F."/>
            <person name="Lindblad-Toh K."/>
            <person name="Llopart A."/>
            <person name="Long M."/>
            <person name="Low L."/>
            <person name="Lozovsky E."/>
            <person name="Lu J."/>
            <person name="Luo M."/>
            <person name="Machado C.A."/>
            <person name="Makalowski W."/>
            <person name="Marzo M."/>
            <person name="Matsuda M."/>
            <person name="Matzkin L."/>
            <person name="McAllister B."/>
            <person name="McBride C.S."/>
            <person name="McKernan B."/>
            <person name="McKernan K."/>
            <person name="Mendez-Lago M."/>
            <person name="Minx P."/>
            <person name="Mollenhauer M.U."/>
            <person name="Montooth K."/>
            <person name="Mount S.M."/>
            <person name="Mu X."/>
            <person name="Myers E."/>
            <person name="Negre B."/>
            <person name="Newfeld S."/>
            <person name="Nielsen R."/>
            <person name="Noor M.A."/>
            <person name="O'Grady P."/>
            <person name="Pachter L."/>
            <person name="Papaceit M."/>
            <person name="Parisi M.J."/>
            <person name="Parisi M."/>
            <person name="Parts L."/>
            <person name="Pedersen J.S."/>
            <person name="Pesole G."/>
            <person name="Phillippy A.M."/>
            <person name="Ponting C.P."/>
            <person name="Pop M."/>
            <person name="Porcelli D."/>
            <person name="Powell J.R."/>
            <person name="Prohaska S."/>
            <person name="Pruitt K."/>
            <person name="Puig M."/>
            <person name="Quesneville H."/>
            <person name="Ram K.R."/>
            <person name="Rand D."/>
            <person name="Rasmussen M.D."/>
            <person name="Reed L.K."/>
            <person name="Reenan R."/>
            <person name="Reily A."/>
            <person name="Remington K.A."/>
            <person name="Rieger T.T."/>
            <person name="Ritchie M.G."/>
            <person name="Robin C."/>
            <person name="Rogers Y.H."/>
            <person name="Rohde C."/>
            <person name="Rozas J."/>
            <person name="Rubenfield M.J."/>
            <person name="Ruiz A."/>
            <person name="Russo S."/>
            <person name="Salzberg S.L."/>
            <person name="Sanchez-Gracia A."/>
            <person name="Saranga D.J."/>
            <person name="Sato H."/>
            <person name="Schaeffer S.W."/>
            <person name="Schatz M.C."/>
            <person name="Schlenke T."/>
            <person name="Schwartz R."/>
            <person name="Segarra C."/>
            <person name="Singh R.S."/>
            <person name="Sirot L."/>
            <person name="Sirota M."/>
            <person name="Sisneros N.B."/>
            <person name="Smith C.D."/>
            <person name="Smith T.F."/>
            <person name="Spieth J."/>
            <person name="Stage D.E."/>
            <person name="Stark A."/>
            <person name="Stephan W."/>
            <person name="Strausberg R.L."/>
            <person name="Strempel S."/>
            <person name="Sturgill D."/>
            <person name="Sutton G."/>
            <person name="Sutton G.G."/>
            <person name="Tao W."/>
            <person name="Teichmann S."/>
            <person name="Tobari Y.N."/>
            <person name="Tomimura Y."/>
            <person name="Tsolas J.M."/>
            <person name="Valente V.L."/>
            <person name="Venter E."/>
            <person name="Venter J.C."/>
            <person name="Vicario S."/>
            <person name="Vieira F.G."/>
            <person name="Vilella A.J."/>
            <person name="Villasante A."/>
            <person name="Walenz B."/>
            <person name="Wang J."/>
            <person name="Wasserman M."/>
            <person name="Watts T."/>
            <person name="Wilson D."/>
            <person name="Wilson R.K."/>
            <person name="Wing R.A."/>
            <person name="Wolfner M.F."/>
            <person name="Wong A."/>
            <person name="Wong G.K."/>
            <person name="Wu C.I."/>
            <person name="Wu G."/>
            <person name="Yamamoto D."/>
            <person name="Yang H.P."/>
            <person name="Yang S.P."/>
            <person name="Yorke J.A."/>
            <person name="Yoshida K."/>
            <person name="Zdobnov E."/>
            <person name="Zhang P."/>
            <person name="Zhang Y."/>
            <person name="Zimin A.V."/>
            <person name="Baldwin J."/>
            <person name="Abdouelleil A."/>
            <person name="Abdulkadir J."/>
            <person name="Abebe A."/>
            <person name="Abera B."/>
            <person name="Abreu J."/>
            <person name="Acer S.C."/>
            <person name="Aftuck L."/>
            <person name="Alexander A."/>
            <person name="An P."/>
            <person name="Anderson E."/>
            <person name="Anderson S."/>
            <person name="Arachi H."/>
            <person name="Azer M."/>
            <person name="Bachantsang P."/>
            <person name="Barry A."/>
            <person name="Bayul T."/>
            <person name="Berlin A."/>
            <person name="Bessette D."/>
            <person name="Bloom T."/>
            <person name="Blye J."/>
            <person name="Boguslavskiy L."/>
            <person name="Bonnet C."/>
            <person name="Boukhgalter B."/>
            <person name="Bourzgui I."/>
            <person name="Brown A."/>
            <person name="Cahill P."/>
            <person name="Channer S."/>
            <person name="Cheshatsang Y."/>
            <person name="Chuda L."/>
            <person name="Citroen M."/>
            <person name="Collymore A."/>
            <person name="Cooke P."/>
            <person name="Costello M."/>
            <person name="D'Aco K."/>
            <person name="Daza R."/>
            <person name="De Haan G."/>
            <person name="DeGray S."/>
            <person name="DeMaso C."/>
            <person name="Dhargay N."/>
            <person name="Dooley K."/>
            <person name="Dooley E."/>
            <person name="Doricent M."/>
            <person name="Dorje P."/>
            <person name="Dorjee K."/>
            <person name="Dupes A."/>
            <person name="Elong R."/>
            <person name="Falk J."/>
            <person name="Farina A."/>
            <person name="Faro S."/>
            <person name="Ferguson D."/>
            <person name="Fisher S."/>
            <person name="Foley C.D."/>
            <person name="Franke A."/>
            <person name="Friedrich D."/>
            <person name="Gadbois L."/>
            <person name="Gearin G."/>
            <person name="Gearin C.R."/>
            <person name="Giannoukos G."/>
            <person name="Goode T."/>
            <person name="Graham J."/>
            <person name="Grandbois E."/>
            <person name="Grewal S."/>
            <person name="Gyaltsen K."/>
            <person name="Hafez N."/>
            <person name="Hagos B."/>
            <person name="Hall J."/>
            <person name="Henson C."/>
            <person name="Hollinger A."/>
            <person name="Honan T."/>
            <person name="Huard M.D."/>
            <person name="Hughes L."/>
            <person name="Hurhula B."/>
            <person name="Husby M.E."/>
            <person name="Kamat A."/>
            <person name="Kanga B."/>
            <person name="Kashin S."/>
            <person name="Khazanovich D."/>
            <person name="Kisner P."/>
            <person name="Lance K."/>
            <person name="Lara M."/>
            <person name="Lee W."/>
            <person name="Lennon N."/>
            <person name="Letendre F."/>
            <person name="LeVine R."/>
            <person name="Lipovsky A."/>
            <person name="Liu X."/>
            <person name="Liu J."/>
            <person name="Liu S."/>
            <person name="Lokyitsang T."/>
            <person name="Lokyitsang Y."/>
            <person name="Lubonja R."/>
            <person name="Lui A."/>
            <person name="MacDonald P."/>
            <person name="Magnisalis V."/>
            <person name="Maru K."/>
            <person name="Matthews C."/>
            <person name="McCusker W."/>
            <person name="McDonough S."/>
            <person name="Mehta T."/>
            <person name="Meldrim J."/>
            <person name="Meneus L."/>
            <person name="Mihai O."/>
            <person name="Mihalev A."/>
            <person name="Mihova T."/>
            <person name="Mittelman R."/>
            <person name="Mlenga V."/>
            <person name="Montmayeur A."/>
            <person name="Mulrain L."/>
            <person name="Navidi A."/>
            <person name="Naylor J."/>
            <person name="Negash T."/>
            <person name="Nguyen T."/>
            <person name="Nguyen N."/>
            <person name="Nicol R."/>
            <person name="Norbu C."/>
            <person name="Norbu N."/>
            <person name="Novod N."/>
            <person name="O'Neill B."/>
            <person name="Osman S."/>
            <person name="Markiewicz E."/>
            <person name="Oyono O.L."/>
            <person name="Patti C."/>
            <person name="Phunkhang P."/>
            <person name="Pierre F."/>
            <person name="Priest M."/>
            <person name="Raghuraman S."/>
            <person name="Rege F."/>
            <person name="Reyes R."/>
            <person name="Rise C."/>
            <person name="Rogov P."/>
            <person name="Ross K."/>
            <person name="Ryan E."/>
            <person name="Settipalli S."/>
            <person name="Shea T."/>
            <person name="Sherpa N."/>
            <person name="Shi L."/>
            <person name="Shih D."/>
            <person name="Sparrow T."/>
            <person name="Spaulding J."/>
            <person name="Stalker J."/>
            <person name="Stange-Thomann N."/>
            <person name="Stavropoulos S."/>
            <person name="Stone C."/>
            <person name="Strader C."/>
            <person name="Tesfaye S."/>
            <person name="Thomson T."/>
            <person name="Thoulutsang Y."/>
            <person name="Thoulutsang D."/>
            <person name="Topham K."/>
            <person name="Topping I."/>
            <person name="Tsamla T."/>
            <person name="Vassiliev H."/>
            <person name="Vo A."/>
            <person name="Wangchuk T."/>
            <person name="Wangdi T."/>
            <person name="Weiand M."/>
            <person name="Wilkinson J."/>
            <person name="Wilson A."/>
            <person name="Yadav S."/>
            <person name="Young G."/>
            <person name="Yu Q."/>
            <person name="Zembek L."/>
            <person name="Zhong D."/>
            <person name="Zimmer A."/>
            <person name="Zwirko Z."/>
            <person name="Jaffe D.B."/>
            <person name="Alvarez P."/>
            <person name="Brockman W."/>
            <person name="Butler J."/>
            <person name="Chin C."/>
            <person name="Gnerre S."/>
            <person name="Grabherr M."/>
            <person name="Kleber M."/>
            <person name="Mauceli E."/>
            <person name="MacCallum I."/>
        </authorList>
    </citation>
    <scope>NUCLEOTIDE SEQUENCE [LARGE SCALE GENOMIC DNA]</scope>
    <source>
        <strain evidence="4">Tucson 15010-1051.87</strain>
    </source>
</reference>